<dbReference type="OrthoDB" id="780314at2759"/>
<sequence>MEDSSSMLSHISILKDMLDQINQEVEDNIQITREIESEIVKCSESEKAMAARESDLTKTLYVSQFQITSLNALAHSSRNSLESLEKQLSSLRMKRDNTLQRISDKQDEFVKKCIEFQSDVGKNDDLRTLLLEKEFIENEVCRLDKKNSMLKNSMQAFVEEILEDLHNCNCALQVEIEKGSQENQKLVKEIDNLKTTLLSNIIIEDD</sequence>
<protein>
    <submittedName>
        <fullName evidence="2">Uncharacterized protein</fullName>
    </submittedName>
</protein>
<evidence type="ECO:0000313" key="2">
    <source>
        <dbReference type="EMBL" id="KAF4370001.1"/>
    </source>
</evidence>
<evidence type="ECO:0000313" key="3">
    <source>
        <dbReference type="Proteomes" id="UP000583929"/>
    </source>
</evidence>
<accession>A0A7J6FH35</accession>
<keyword evidence="1" id="KW-0175">Coiled coil</keyword>
<dbReference type="Proteomes" id="UP000583929">
    <property type="component" value="Unassembled WGS sequence"/>
</dbReference>
<gene>
    <name evidence="2" type="ORF">G4B88_016162</name>
</gene>
<name>A0A7J6FH35_CANSA</name>
<proteinExistence type="predicted"/>
<feature type="coiled-coil region" evidence="1">
    <location>
        <begin position="67"/>
        <end position="101"/>
    </location>
</feature>
<evidence type="ECO:0000256" key="1">
    <source>
        <dbReference type="SAM" id="Coils"/>
    </source>
</evidence>
<organism evidence="2 3">
    <name type="scientific">Cannabis sativa</name>
    <name type="common">Hemp</name>
    <name type="synonym">Marijuana</name>
    <dbReference type="NCBI Taxonomy" id="3483"/>
    <lineage>
        <taxon>Eukaryota</taxon>
        <taxon>Viridiplantae</taxon>
        <taxon>Streptophyta</taxon>
        <taxon>Embryophyta</taxon>
        <taxon>Tracheophyta</taxon>
        <taxon>Spermatophyta</taxon>
        <taxon>Magnoliopsida</taxon>
        <taxon>eudicotyledons</taxon>
        <taxon>Gunneridae</taxon>
        <taxon>Pentapetalae</taxon>
        <taxon>rosids</taxon>
        <taxon>fabids</taxon>
        <taxon>Rosales</taxon>
        <taxon>Cannabaceae</taxon>
        <taxon>Cannabis</taxon>
    </lineage>
</organism>
<comment type="caution">
    <text evidence="2">The sequence shown here is derived from an EMBL/GenBank/DDBJ whole genome shotgun (WGS) entry which is preliminary data.</text>
</comment>
<reference evidence="2 3" key="1">
    <citation type="journal article" date="2020" name="bioRxiv">
        <title>Sequence and annotation of 42 cannabis genomes reveals extensive copy number variation in cannabinoid synthesis and pathogen resistance genes.</title>
        <authorList>
            <person name="Mckernan K.J."/>
            <person name="Helbert Y."/>
            <person name="Kane L.T."/>
            <person name="Ebling H."/>
            <person name="Zhang L."/>
            <person name="Liu B."/>
            <person name="Eaton Z."/>
            <person name="Mclaughlin S."/>
            <person name="Kingan S."/>
            <person name="Baybayan P."/>
            <person name="Concepcion G."/>
            <person name="Jordan M."/>
            <person name="Riva A."/>
            <person name="Barbazuk W."/>
            <person name="Harkins T."/>
        </authorList>
    </citation>
    <scope>NUCLEOTIDE SEQUENCE [LARGE SCALE GENOMIC DNA]</scope>
    <source>
        <strain evidence="3">cv. Jamaican Lion 4</strain>
        <tissue evidence="2">Leaf</tissue>
    </source>
</reference>
<dbReference type="EMBL" id="JAATIQ010000210">
    <property type="protein sequence ID" value="KAF4370001.1"/>
    <property type="molecule type" value="Genomic_DNA"/>
</dbReference>
<keyword evidence="3" id="KW-1185">Reference proteome</keyword>
<dbReference type="AlphaFoldDB" id="A0A7J6FH35"/>